<dbReference type="EMBL" id="LT840184">
    <property type="protein sequence ID" value="SMF81094.1"/>
    <property type="molecule type" value="Genomic_DNA"/>
</dbReference>
<protein>
    <submittedName>
        <fullName evidence="1">Uncharacterized protein</fullName>
    </submittedName>
</protein>
<dbReference type="STRING" id="1313296.SAMN05661091_1930"/>
<evidence type="ECO:0000313" key="1">
    <source>
        <dbReference type="EMBL" id="SMF81094.1"/>
    </source>
</evidence>
<accession>A0A1X7H8N2</accession>
<reference evidence="1 2" key="1">
    <citation type="submission" date="2017-04" db="EMBL/GenBank/DDBJ databases">
        <authorList>
            <person name="Afonso C.L."/>
            <person name="Miller P.J."/>
            <person name="Scott M.A."/>
            <person name="Spackman E."/>
            <person name="Goraichik I."/>
            <person name="Dimitrov K.M."/>
            <person name="Suarez D.L."/>
            <person name="Swayne D.E."/>
        </authorList>
    </citation>
    <scope>NUCLEOTIDE SEQUENCE [LARGE SCALE GENOMIC DNA]</scope>
    <source>
        <strain evidence="1 2">N3/975</strain>
    </source>
</reference>
<sequence>MLNKVVPKNKSRSSEDSFLGGLLRFMAQDVYDLNK</sequence>
<proteinExistence type="predicted"/>
<organism evidence="1 2">
    <name type="scientific">Paenibacillus uliginis N3/975</name>
    <dbReference type="NCBI Taxonomy" id="1313296"/>
    <lineage>
        <taxon>Bacteria</taxon>
        <taxon>Bacillati</taxon>
        <taxon>Bacillota</taxon>
        <taxon>Bacilli</taxon>
        <taxon>Bacillales</taxon>
        <taxon>Paenibacillaceae</taxon>
        <taxon>Paenibacillus</taxon>
    </lineage>
</organism>
<dbReference type="AlphaFoldDB" id="A0A1X7H8N2"/>
<name>A0A1X7H8N2_9BACL</name>
<dbReference type="Proteomes" id="UP000192940">
    <property type="component" value="Chromosome I"/>
</dbReference>
<gene>
    <name evidence="1" type="ORF">SAMN05661091_1930</name>
</gene>
<keyword evidence="2" id="KW-1185">Reference proteome</keyword>
<evidence type="ECO:0000313" key="2">
    <source>
        <dbReference type="Proteomes" id="UP000192940"/>
    </source>
</evidence>